<evidence type="ECO:0000256" key="7">
    <source>
        <dbReference type="HAMAP-Rule" id="MF_01509"/>
    </source>
</evidence>
<dbReference type="SMART" id="SM00382">
    <property type="entry name" value="AAA"/>
    <property type="match status" value="1"/>
</dbReference>
<comment type="subunit">
    <text evidence="7">Heteromultimer composed of small subunits (RfcS) and large subunits (RfcL).</text>
</comment>
<dbReference type="Pfam" id="PF00004">
    <property type="entry name" value="AAA"/>
    <property type="match status" value="1"/>
</dbReference>
<dbReference type="InterPro" id="IPR003959">
    <property type="entry name" value="ATPase_AAA_core"/>
</dbReference>
<evidence type="ECO:0000256" key="4">
    <source>
        <dbReference type="ARBA" id="ARBA00022741"/>
    </source>
</evidence>
<dbReference type="GO" id="GO:0003689">
    <property type="term" value="F:DNA clamp loader activity"/>
    <property type="evidence" value="ECO:0007669"/>
    <property type="project" value="UniProtKB-UniRule"/>
</dbReference>
<dbReference type="InterPro" id="IPR023748">
    <property type="entry name" value="Rep_factor-C_ssu_arc"/>
</dbReference>
<dbReference type="HAMAP" id="MF_01509">
    <property type="entry name" value="RfcS"/>
    <property type="match status" value="1"/>
</dbReference>
<dbReference type="GO" id="GO:0006261">
    <property type="term" value="P:DNA-templated DNA replication"/>
    <property type="evidence" value="ECO:0007669"/>
    <property type="project" value="TreeGrafter"/>
</dbReference>
<dbReference type="CDD" id="cd18140">
    <property type="entry name" value="HLD_clamp_RFC"/>
    <property type="match status" value="1"/>
</dbReference>
<dbReference type="SUPFAM" id="SSF48019">
    <property type="entry name" value="post-AAA+ oligomerization domain-like"/>
    <property type="match status" value="1"/>
</dbReference>
<dbReference type="GO" id="GO:0005663">
    <property type="term" value="C:DNA replication factor C complex"/>
    <property type="evidence" value="ECO:0007669"/>
    <property type="project" value="InterPro"/>
</dbReference>
<comment type="similarity">
    <text evidence="1 7">Belongs to the activator 1 small subunits family. RfcS subfamily.</text>
</comment>
<dbReference type="FunFam" id="1.10.8.60:FF:000012">
    <property type="entry name" value="Replication factor C subunit 4"/>
    <property type="match status" value="1"/>
</dbReference>
<keyword evidence="5 7" id="KW-0067">ATP-binding</keyword>
<dbReference type="InterPro" id="IPR013748">
    <property type="entry name" value="Rep_factorC_C"/>
</dbReference>
<keyword evidence="4 7" id="KW-0547">Nucleotide-binding</keyword>
<feature type="domain" description="AAA+ ATPase" evidence="8">
    <location>
        <begin position="35"/>
        <end position="165"/>
    </location>
</feature>
<dbReference type="InterPro" id="IPR050238">
    <property type="entry name" value="DNA_Rep/Repair_Clamp_Loader"/>
</dbReference>
<comment type="function">
    <text evidence="7">Part of the RFC clamp loader complex which loads the PCNA sliding clamp onto DNA.</text>
</comment>
<evidence type="ECO:0000259" key="8">
    <source>
        <dbReference type="SMART" id="SM00382"/>
    </source>
</evidence>
<keyword evidence="3 7" id="KW-0235">DNA replication</keyword>
<dbReference type="InterPro" id="IPR008921">
    <property type="entry name" value="DNA_pol3_clamp-load_cplx_C"/>
</dbReference>
<dbReference type="Gene3D" id="1.20.272.10">
    <property type="match status" value="1"/>
</dbReference>
<proteinExistence type="inferred from homology"/>
<dbReference type="Gene3D" id="3.40.50.300">
    <property type="entry name" value="P-loop containing nucleotide triphosphate hydrolases"/>
    <property type="match status" value="1"/>
</dbReference>
<dbReference type="GO" id="GO:0006281">
    <property type="term" value="P:DNA repair"/>
    <property type="evidence" value="ECO:0007669"/>
    <property type="project" value="TreeGrafter"/>
</dbReference>
<feature type="binding site" evidence="7">
    <location>
        <begin position="43"/>
        <end position="50"/>
    </location>
    <ligand>
        <name>ATP</name>
        <dbReference type="ChEBI" id="CHEBI:30616"/>
    </ligand>
</feature>
<evidence type="ECO:0000256" key="1">
    <source>
        <dbReference type="ARBA" id="ARBA00009668"/>
    </source>
</evidence>
<accession>A0A7J4TG32</accession>
<dbReference type="NCBIfam" id="NF001679">
    <property type="entry name" value="PRK00440.1"/>
    <property type="match status" value="1"/>
</dbReference>
<evidence type="ECO:0000256" key="6">
    <source>
        <dbReference type="ARBA" id="ARBA00031749"/>
    </source>
</evidence>
<dbReference type="Proteomes" id="UP000586031">
    <property type="component" value="Unassembled WGS sequence"/>
</dbReference>
<evidence type="ECO:0000256" key="2">
    <source>
        <dbReference type="ARBA" id="ARBA00014164"/>
    </source>
</evidence>
<evidence type="ECO:0000256" key="5">
    <source>
        <dbReference type="ARBA" id="ARBA00022840"/>
    </source>
</evidence>
<dbReference type="FunFam" id="3.40.50.300:FF:000952">
    <property type="entry name" value="Replication factor C subunit 2"/>
    <property type="match status" value="1"/>
</dbReference>
<evidence type="ECO:0000313" key="9">
    <source>
        <dbReference type="EMBL" id="HII83320.1"/>
    </source>
</evidence>
<dbReference type="Pfam" id="PF21960">
    <property type="entry name" value="RCF1-5-like_lid"/>
    <property type="match status" value="1"/>
</dbReference>
<dbReference type="GO" id="GO:0003677">
    <property type="term" value="F:DNA binding"/>
    <property type="evidence" value="ECO:0007669"/>
    <property type="project" value="InterPro"/>
</dbReference>
<dbReference type="AlphaFoldDB" id="A0A7J4TG32"/>
<comment type="caution">
    <text evidence="9">The sequence shown here is derived from an EMBL/GenBank/DDBJ whole genome shotgun (WGS) entry which is preliminary data.</text>
</comment>
<organism evidence="9 10">
    <name type="scientific">Methanobacterium subterraneum</name>
    <dbReference type="NCBI Taxonomy" id="59277"/>
    <lineage>
        <taxon>Archaea</taxon>
        <taxon>Methanobacteriati</taxon>
        <taxon>Methanobacteriota</taxon>
        <taxon>Methanomada group</taxon>
        <taxon>Methanobacteria</taxon>
        <taxon>Methanobacteriales</taxon>
        <taxon>Methanobacteriaceae</taxon>
        <taxon>Methanobacterium</taxon>
    </lineage>
</organism>
<dbReference type="InterPro" id="IPR027417">
    <property type="entry name" value="P-loop_NTPase"/>
</dbReference>
<dbReference type="SUPFAM" id="SSF52540">
    <property type="entry name" value="P-loop containing nucleoside triphosphate hydrolases"/>
    <property type="match status" value="1"/>
</dbReference>
<dbReference type="GO" id="GO:0005524">
    <property type="term" value="F:ATP binding"/>
    <property type="evidence" value="ECO:0007669"/>
    <property type="project" value="UniProtKB-UniRule"/>
</dbReference>
<dbReference type="PANTHER" id="PTHR11669:SF20">
    <property type="entry name" value="REPLICATION FACTOR C SUBUNIT 4"/>
    <property type="match status" value="1"/>
</dbReference>
<dbReference type="PANTHER" id="PTHR11669">
    <property type="entry name" value="REPLICATION FACTOR C / DNA POLYMERASE III GAMMA-TAU SUBUNIT"/>
    <property type="match status" value="1"/>
</dbReference>
<reference evidence="10" key="1">
    <citation type="journal article" date="2020" name="bioRxiv">
        <title>A rank-normalized archaeal taxonomy based on genome phylogeny resolves widespread incomplete and uneven classifications.</title>
        <authorList>
            <person name="Rinke C."/>
            <person name="Chuvochina M."/>
            <person name="Mussig A.J."/>
            <person name="Chaumeil P.-A."/>
            <person name="Waite D.W."/>
            <person name="Whitman W.B."/>
            <person name="Parks D.H."/>
            <person name="Hugenholtz P."/>
        </authorList>
    </citation>
    <scope>NUCLEOTIDE SEQUENCE [LARGE SCALE GENOMIC DNA]</scope>
</reference>
<gene>
    <name evidence="7" type="primary">rfcS</name>
    <name evidence="9" type="ORF">HA271_00445</name>
</gene>
<dbReference type="InterPro" id="IPR047854">
    <property type="entry name" value="RFC_lid"/>
</dbReference>
<dbReference type="FunFam" id="1.20.272.10:FF:000029">
    <property type="entry name" value="Replication factor C small subunit"/>
    <property type="match status" value="1"/>
</dbReference>
<evidence type="ECO:0000256" key="3">
    <source>
        <dbReference type="ARBA" id="ARBA00022705"/>
    </source>
</evidence>
<dbReference type="InterPro" id="IPR003593">
    <property type="entry name" value="AAA+_ATPase"/>
</dbReference>
<name>A0A7J4TG32_9EURY</name>
<dbReference type="Gene3D" id="1.10.8.60">
    <property type="match status" value="1"/>
</dbReference>
<dbReference type="CDD" id="cd00009">
    <property type="entry name" value="AAA"/>
    <property type="match status" value="1"/>
</dbReference>
<dbReference type="Pfam" id="PF08542">
    <property type="entry name" value="Rep_fac_C"/>
    <property type="match status" value="1"/>
</dbReference>
<dbReference type="EMBL" id="DUHE01000014">
    <property type="protein sequence ID" value="HII83320.1"/>
    <property type="molecule type" value="Genomic_DNA"/>
</dbReference>
<evidence type="ECO:0000313" key="10">
    <source>
        <dbReference type="Proteomes" id="UP000586031"/>
    </source>
</evidence>
<sequence>MNGPWVEKYRPQDLDDVVGQDHIIQRLKQYINEESMPNLMFTGPAGVGKTTTAIALAKAMLGEYWKQNFLELNASDARGIETVRKDIKSFCRLKAVGAPFRIIFLDEVDNMTKDAQHALRREMEMYTKTSSFVLSCNYSSKIIDPIQSRCAIFRFAPIKGHQVIKRLEIIAKAENVNYAPGTLESIVYFAEGDMRRAVNILQSTSSMGEEVTEETVHDVVSKAKPKDVRRIVNLALDGDFMDARDLLREVMVVQGTSGEDMVTQVYQEVSRMAMDDLIASENYINLVEHIGEYDFRIREGANPRIQLEALLTKFLPKEKAD</sequence>
<protein>
    <recommendedName>
        <fullName evidence="2 7">Replication factor C small subunit</fullName>
        <shortName evidence="7">RFC small subunit</shortName>
    </recommendedName>
    <alternativeName>
        <fullName evidence="6 7">Clamp loader small subunit</fullName>
    </alternativeName>
</protein>
<dbReference type="GO" id="GO:0016887">
    <property type="term" value="F:ATP hydrolysis activity"/>
    <property type="evidence" value="ECO:0007669"/>
    <property type="project" value="InterPro"/>
</dbReference>